<dbReference type="AlphaFoldDB" id="A0A2K2DGM1"/>
<reference evidence="2" key="3">
    <citation type="submission" date="2018-08" db="UniProtKB">
        <authorList>
            <consortium name="EnsemblPlants"/>
        </authorList>
    </citation>
    <scope>IDENTIFICATION</scope>
    <source>
        <strain evidence="2">cv. Bd21</strain>
    </source>
</reference>
<evidence type="ECO:0000313" key="3">
    <source>
        <dbReference type="Proteomes" id="UP000008810"/>
    </source>
</evidence>
<evidence type="ECO:0000313" key="2">
    <source>
        <dbReference type="EnsemblPlants" id="PNT73420"/>
    </source>
</evidence>
<dbReference type="Proteomes" id="UP000008810">
    <property type="component" value="Chromosome 2"/>
</dbReference>
<accession>A0A2K2DGM1</accession>
<name>A0A2K2DGM1_BRADI</name>
<sequence>MLDLMLQSIELGGFGFEYTFTFEYAHPRIAGNLMASPICAPYSVNLQPLEISRGFRMLYNWSTSLRRLRSISTRSQVDLMVNCRLLLIQIRIHKNKWLGVHSSLEELERFIVVATWYSYVRL</sequence>
<protein>
    <submittedName>
        <fullName evidence="1 2">Uncharacterized protein</fullName>
    </submittedName>
</protein>
<dbReference type="InParanoid" id="A0A2K2DGM1"/>
<evidence type="ECO:0000313" key="1">
    <source>
        <dbReference type="EMBL" id="PNT73420.1"/>
    </source>
</evidence>
<dbReference type="EMBL" id="CM000881">
    <property type="protein sequence ID" value="PNT73420.1"/>
    <property type="molecule type" value="Genomic_DNA"/>
</dbReference>
<dbReference type="EnsemblPlants" id="PNT73420">
    <property type="protein sequence ID" value="PNT73420"/>
    <property type="gene ID" value="BRADI_2g58195v3"/>
</dbReference>
<dbReference type="Gramene" id="PNT73420">
    <property type="protein sequence ID" value="PNT73420"/>
    <property type="gene ID" value="BRADI_2g58195v3"/>
</dbReference>
<reference evidence="1" key="2">
    <citation type="submission" date="2017-06" db="EMBL/GenBank/DDBJ databases">
        <title>WGS assembly of Brachypodium distachyon.</title>
        <authorList>
            <consortium name="The International Brachypodium Initiative"/>
            <person name="Lucas S."/>
            <person name="Harmon-Smith M."/>
            <person name="Lail K."/>
            <person name="Tice H."/>
            <person name="Grimwood J."/>
            <person name="Bruce D."/>
            <person name="Barry K."/>
            <person name="Shu S."/>
            <person name="Lindquist E."/>
            <person name="Wang M."/>
            <person name="Pitluck S."/>
            <person name="Vogel J.P."/>
            <person name="Garvin D.F."/>
            <person name="Mockler T.C."/>
            <person name="Schmutz J."/>
            <person name="Rokhsar D."/>
            <person name="Bevan M.W."/>
        </authorList>
    </citation>
    <scope>NUCLEOTIDE SEQUENCE</scope>
    <source>
        <strain evidence="1">Bd21</strain>
    </source>
</reference>
<gene>
    <name evidence="1" type="ORF">BRADI_2g58195v3</name>
</gene>
<keyword evidence="3" id="KW-1185">Reference proteome</keyword>
<proteinExistence type="predicted"/>
<reference evidence="1 2" key="1">
    <citation type="journal article" date="2010" name="Nature">
        <title>Genome sequencing and analysis of the model grass Brachypodium distachyon.</title>
        <authorList>
            <consortium name="International Brachypodium Initiative"/>
        </authorList>
    </citation>
    <scope>NUCLEOTIDE SEQUENCE [LARGE SCALE GENOMIC DNA]</scope>
    <source>
        <strain evidence="1 2">Bd21</strain>
    </source>
</reference>
<organism evidence="1">
    <name type="scientific">Brachypodium distachyon</name>
    <name type="common">Purple false brome</name>
    <name type="synonym">Trachynia distachya</name>
    <dbReference type="NCBI Taxonomy" id="15368"/>
    <lineage>
        <taxon>Eukaryota</taxon>
        <taxon>Viridiplantae</taxon>
        <taxon>Streptophyta</taxon>
        <taxon>Embryophyta</taxon>
        <taxon>Tracheophyta</taxon>
        <taxon>Spermatophyta</taxon>
        <taxon>Magnoliopsida</taxon>
        <taxon>Liliopsida</taxon>
        <taxon>Poales</taxon>
        <taxon>Poaceae</taxon>
        <taxon>BOP clade</taxon>
        <taxon>Pooideae</taxon>
        <taxon>Stipodae</taxon>
        <taxon>Brachypodieae</taxon>
        <taxon>Brachypodium</taxon>
    </lineage>
</organism>